<protein>
    <recommendedName>
        <fullName evidence="9">CCHC-type domain-containing protein</fullName>
    </recommendedName>
</protein>
<comment type="caution">
    <text evidence="10">The sequence shown here is derived from an EMBL/GenBank/DDBJ whole genome shotgun (WGS) entry which is preliminary data.</text>
</comment>
<evidence type="ECO:0000313" key="10">
    <source>
        <dbReference type="EMBL" id="KAH7422712.1"/>
    </source>
</evidence>
<evidence type="ECO:0000256" key="1">
    <source>
        <dbReference type="ARBA" id="ARBA00004642"/>
    </source>
</evidence>
<name>A0A8T2TJ99_CERRI</name>
<evidence type="ECO:0000259" key="9">
    <source>
        <dbReference type="PROSITE" id="PS50158"/>
    </source>
</evidence>
<dbReference type="InterPro" id="IPR036875">
    <property type="entry name" value="Znf_CCHC_sf"/>
</dbReference>
<organism evidence="10 11">
    <name type="scientific">Ceratopteris richardii</name>
    <name type="common">Triangle waterfern</name>
    <dbReference type="NCBI Taxonomy" id="49495"/>
    <lineage>
        <taxon>Eukaryota</taxon>
        <taxon>Viridiplantae</taxon>
        <taxon>Streptophyta</taxon>
        <taxon>Embryophyta</taxon>
        <taxon>Tracheophyta</taxon>
        <taxon>Polypodiopsida</taxon>
        <taxon>Polypodiidae</taxon>
        <taxon>Polypodiales</taxon>
        <taxon>Pteridineae</taxon>
        <taxon>Pteridaceae</taxon>
        <taxon>Parkerioideae</taxon>
        <taxon>Ceratopteris</taxon>
    </lineage>
</organism>
<dbReference type="GO" id="GO:0008270">
    <property type="term" value="F:zinc ion binding"/>
    <property type="evidence" value="ECO:0007669"/>
    <property type="project" value="UniProtKB-KW"/>
</dbReference>
<evidence type="ECO:0000256" key="2">
    <source>
        <dbReference type="ARBA" id="ARBA00007497"/>
    </source>
</evidence>
<dbReference type="InterPro" id="IPR001878">
    <property type="entry name" value="Znf_CCHC"/>
</dbReference>
<dbReference type="GO" id="GO:0003723">
    <property type="term" value="F:RNA binding"/>
    <property type="evidence" value="ECO:0007669"/>
    <property type="project" value="TreeGrafter"/>
</dbReference>
<dbReference type="AlphaFoldDB" id="A0A8T2TJ99"/>
<dbReference type="GO" id="GO:0071013">
    <property type="term" value="C:catalytic step 2 spliceosome"/>
    <property type="evidence" value="ECO:0007669"/>
    <property type="project" value="TreeGrafter"/>
</dbReference>
<feature type="region of interest" description="Disordered" evidence="8">
    <location>
        <begin position="192"/>
        <end position="217"/>
    </location>
</feature>
<evidence type="ECO:0000256" key="5">
    <source>
        <dbReference type="ARBA" id="ARBA00022833"/>
    </source>
</evidence>
<dbReference type="OrthoDB" id="8026949at2759"/>
<evidence type="ECO:0000313" key="11">
    <source>
        <dbReference type="Proteomes" id="UP000825935"/>
    </source>
</evidence>
<evidence type="ECO:0000256" key="7">
    <source>
        <dbReference type="PROSITE-ProRule" id="PRU00047"/>
    </source>
</evidence>
<dbReference type="EMBL" id="CM035417">
    <property type="protein sequence ID" value="KAH7422712.1"/>
    <property type="molecule type" value="Genomic_DNA"/>
</dbReference>
<dbReference type="PROSITE" id="PS50158">
    <property type="entry name" value="ZF_CCHC"/>
    <property type="match status" value="1"/>
</dbReference>
<dbReference type="InterPro" id="IPR052115">
    <property type="entry name" value="NEXT_complex_subunit_ZCCHC8"/>
</dbReference>
<evidence type="ECO:0000256" key="4">
    <source>
        <dbReference type="ARBA" id="ARBA00022771"/>
    </source>
</evidence>
<sequence>MGPSGSSGPDSGLRDDNRRLSLKRSRFSCFDNTPYVQVIYKSLTRESKSKLKGLLNQWAQWHGEFVGMDENDLREPLENGDEIYFPPLKVGGTNKSTLSFWMDKASKQARTENEASEPTPSNQSIEKDVPLYDRADTAALISQETDISLDGHFERTEGSRCFNCGSYSHSLKECPRPRDNAAINNARRLYAEKHGSSNASRTASRYYQSSPGGKFDDLKPGILGNETRQLLGIGQRDPPPWLNRMRELGYPPGYLG</sequence>
<evidence type="ECO:0000256" key="6">
    <source>
        <dbReference type="ARBA" id="ARBA00023242"/>
    </source>
</evidence>
<dbReference type="PANTHER" id="PTHR13316:SF0">
    <property type="entry name" value="ZINC FINGER CCHC DOMAIN-CONTAINING PROTEIN 8"/>
    <property type="match status" value="1"/>
</dbReference>
<keyword evidence="4 7" id="KW-0863">Zinc-finger</keyword>
<comment type="subcellular location">
    <subcellularLocation>
        <location evidence="1">Nucleus</location>
        <location evidence="1">Nucleoplasm</location>
    </subcellularLocation>
</comment>
<feature type="compositionally biased region" description="Polar residues" evidence="8">
    <location>
        <begin position="196"/>
        <end position="211"/>
    </location>
</feature>
<feature type="domain" description="CCHC-type" evidence="9">
    <location>
        <begin position="160"/>
        <end position="176"/>
    </location>
</feature>
<feature type="compositionally biased region" description="Basic and acidic residues" evidence="8">
    <location>
        <begin position="104"/>
        <end position="113"/>
    </location>
</feature>
<dbReference type="PANTHER" id="PTHR13316">
    <property type="entry name" value="ZINC FINGER, CCHC DOMAIN CONTAINING 8"/>
    <property type="match status" value="1"/>
</dbReference>
<comment type="similarity">
    <text evidence="2">Belongs to the ZCCHC8 family.</text>
</comment>
<reference evidence="10" key="1">
    <citation type="submission" date="2021-08" db="EMBL/GenBank/DDBJ databases">
        <title>WGS assembly of Ceratopteris richardii.</title>
        <authorList>
            <person name="Marchant D.B."/>
            <person name="Chen G."/>
            <person name="Jenkins J."/>
            <person name="Shu S."/>
            <person name="Leebens-Mack J."/>
            <person name="Grimwood J."/>
            <person name="Schmutz J."/>
            <person name="Soltis P."/>
            <person name="Soltis D."/>
            <person name="Chen Z.-H."/>
        </authorList>
    </citation>
    <scope>NUCLEOTIDE SEQUENCE</scope>
    <source>
        <strain evidence="10">Whitten #5841</strain>
        <tissue evidence="10">Leaf</tissue>
    </source>
</reference>
<dbReference type="InterPro" id="IPR006568">
    <property type="entry name" value="PSP_pro-rich"/>
</dbReference>
<keyword evidence="5" id="KW-0862">Zinc</keyword>
<dbReference type="Proteomes" id="UP000825935">
    <property type="component" value="Chromosome 12"/>
</dbReference>
<keyword evidence="11" id="KW-1185">Reference proteome</keyword>
<dbReference type="SMART" id="SM00581">
    <property type="entry name" value="PSP"/>
    <property type="match status" value="1"/>
</dbReference>
<dbReference type="Pfam" id="PF04046">
    <property type="entry name" value="PSP"/>
    <property type="match status" value="1"/>
</dbReference>
<keyword evidence="3" id="KW-0479">Metal-binding</keyword>
<evidence type="ECO:0000256" key="3">
    <source>
        <dbReference type="ARBA" id="ARBA00022723"/>
    </source>
</evidence>
<dbReference type="GO" id="GO:0005654">
    <property type="term" value="C:nucleoplasm"/>
    <property type="evidence" value="ECO:0007669"/>
    <property type="project" value="UniProtKB-SubCell"/>
</dbReference>
<evidence type="ECO:0000256" key="8">
    <source>
        <dbReference type="SAM" id="MobiDB-lite"/>
    </source>
</evidence>
<proteinExistence type="inferred from homology"/>
<accession>A0A8T2TJ99</accession>
<feature type="region of interest" description="Disordered" evidence="8">
    <location>
        <begin position="104"/>
        <end position="129"/>
    </location>
</feature>
<gene>
    <name evidence="10" type="ORF">KP509_12G021600</name>
</gene>
<dbReference type="SUPFAM" id="SSF57756">
    <property type="entry name" value="Retrovirus zinc finger-like domains"/>
    <property type="match status" value="1"/>
</dbReference>
<keyword evidence="6" id="KW-0539">Nucleus</keyword>